<accession>A0A172ZF22</accession>
<keyword evidence="1" id="KW-0812">Transmembrane</keyword>
<dbReference type="Proteomes" id="UP000078148">
    <property type="component" value="Chromosome"/>
</dbReference>
<gene>
    <name evidence="2" type="ORF">AR543_09745</name>
</gene>
<dbReference type="EMBL" id="CP013023">
    <property type="protein sequence ID" value="ANF96254.1"/>
    <property type="molecule type" value="Genomic_DNA"/>
</dbReference>
<name>A0A172ZF22_9BACL</name>
<evidence type="ECO:0000313" key="2">
    <source>
        <dbReference type="EMBL" id="ANF96254.1"/>
    </source>
</evidence>
<organism evidence="2 3">
    <name type="scientific">Paenibacillus bovis</name>
    <dbReference type="NCBI Taxonomy" id="1616788"/>
    <lineage>
        <taxon>Bacteria</taxon>
        <taxon>Bacillati</taxon>
        <taxon>Bacillota</taxon>
        <taxon>Bacilli</taxon>
        <taxon>Bacillales</taxon>
        <taxon>Paenibacillaceae</taxon>
        <taxon>Paenibacillus</taxon>
    </lineage>
</organism>
<dbReference type="RefSeq" id="WP_060533946.1">
    <property type="nucleotide sequence ID" value="NZ_CP013023.1"/>
</dbReference>
<dbReference type="KEGG" id="pbv:AR543_09745"/>
<dbReference type="OrthoDB" id="2627799at2"/>
<keyword evidence="1" id="KW-1133">Transmembrane helix</keyword>
<proteinExistence type="predicted"/>
<reference evidence="3" key="1">
    <citation type="submission" date="2015-10" db="EMBL/GenBank/DDBJ databases">
        <title>Genome of Paenibacillus bovis sp. nov.</title>
        <authorList>
            <person name="Wu Z."/>
            <person name="Gao C."/>
            <person name="Liu Z."/>
            <person name="Zheng H."/>
        </authorList>
    </citation>
    <scope>NUCLEOTIDE SEQUENCE [LARGE SCALE GENOMIC DNA]</scope>
    <source>
        <strain evidence="3">BD3526</strain>
    </source>
</reference>
<keyword evidence="1" id="KW-0472">Membrane</keyword>
<sequence length="243" mass="26609">MITFISITATIACIVFLILAIQSKKKKSPKARKQFNAATIFLFLVILMVIINPDKSSAVQPSQSAITGETAKLTPKEKQSIITESVESKELKQTGNIGMTPNEFKKLFNKQSAQIESDLSIRTVNIEKGPARDVFKYDFSDDLSLIGFVNKKDGSLSEIKIMTQAKTKASAIDFLLAFGTTVLATNPKSDPDAAKKVGKELGVFDKDVDFTTIDSSTIYDGVNYRIKNYDNLGLIFSVGSSND</sequence>
<dbReference type="STRING" id="1616788.AR543_09745"/>
<feature type="transmembrane region" description="Helical" evidence="1">
    <location>
        <begin position="6"/>
        <end position="23"/>
    </location>
</feature>
<evidence type="ECO:0000256" key="1">
    <source>
        <dbReference type="SAM" id="Phobius"/>
    </source>
</evidence>
<evidence type="ECO:0000313" key="3">
    <source>
        <dbReference type="Proteomes" id="UP000078148"/>
    </source>
</evidence>
<protein>
    <submittedName>
        <fullName evidence="2">Uncharacterized protein</fullName>
    </submittedName>
</protein>
<reference evidence="2 3" key="2">
    <citation type="journal article" date="2016" name="Int. J. Syst. Evol. Microbiol.">
        <title>Paenibacillus bovis sp. nov., isolated from raw yak (Bos grunniens) milk.</title>
        <authorList>
            <person name="Gao C."/>
            <person name="Han J."/>
            <person name="Liu Z."/>
            <person name="Xu X."/>
            <person name="Hang F."/>
            <person name="Wu Z."/>
        </authorList>
    </citation>
    <scope>NUCLEOTIDE SEQUENCE [LARGE SCALE GENOMIC DNA]</scope>
    <source>
        <strain evidence="2 3">BD3526</strain>
    </source>
</reference>
<feature type="transmembrane region" description="Helical" evidence="1">
    <location>
        <begin position="35"/>
        <end position="53"/>
    </location>
</feature>
<keyword evidence="3" id="KW-1185">Reference proteome</keyword>
<dbReference type="AlphaFoldDB" id="A0A172ZF22"/>